<dbReference type="InterPro" id="IPR036412">
    <property type="entry name" value="HAD-like_sf"/>
</dbReference>
<gene>
    <name evidence="2" type="ORF">KQP74_07110</name>
</gene>
<dbReference type="Proteomes" id="UP001162960">
    <property type="component" value="Chromosome"/>
</dbReference>
<evidence type="ECO:0000256" key="1">
    <source>
        <dbReference type="SAM" id="Phobius"/>
    </source>
</evidence>
<name>A0AB38UHD7_BACT4</name>
<dbReference type="SUPFAM" id="SSF56784">
    <property type="entry name" value="HAD-like"/>
    <property type="match status" value="1"/>
</dbReference>
<feature type="transmembrane region" description="Helical" evidence="1">
    <location>
        <begin position="156"/>
        <end position="175"/>
    </location>
</feature>
<sequence length="335" mass="39137">MHKIVCVDLDGTISHYVEWVDETTFGSLVLGADLALRELKSKGYTIIIYTTRGNKKLIAEFLGKNGIPFDYINENPNQPKNAIGGKPIADIYVDDRGLQFNGDWKDTLNKILSFKTWEEVRKEQNEQLEYSKQFLYHDFEQCFQQMRHYDSQCWDIIKFCYGEVLLAVTAIWALYCFSTAPENVQALVSVHFNWLTFIILFISYIFVFISSYLVARNRVYYVKTSRYVNEFRKLATDTQPYGFKNMYGFYDDYNLPRVYERKSTQLVALYSIVLLGLLCFGGLAIAFVLGMLQYSMWINSILLAVLFLLGYIPFHWGCFVYLKKENKKMSLRSIK</sequence>
<dbReference type="InterPro" id="IPR023214">
    <property type="entry name" value="HAD_sf"/>
</dbReference>
<evidence type="ECO:0000313" key="3">
    <source>
        <dbReference type="Proteomes" id="UP001162960"/>
    </source>
</evidence>
<reference evidence="2" key="1">
    <citation type="submission" date="2021-06" db="EMBL/GenBank/DDBJ databases">
        <title>Interrogation of the integrated mobile genetic elements in gut-associated Bacteroides with a consensus prediction approach.</title>
        <authorList>
            <person name="Campbell D.E."/>
            <person name="Leigh J.R."/>
            <person name="Kim T."/>
            <person name="England W."/>
            <person name="Whitaker R.J."/>
            <person name="Degnan P.H."/>
        </authorList>
    </citation>
    <scope>NUCLEOTIDE SEQUENCE</scope>
    <source>
        <strain evidence="2">VPI-3443</strain>
    </source>
</reference>
<keyword evidence="1" id="KW-0472">Membrane</keyword>
<dbReference type="RefSeq" id="WP_264455420.1">
    <property type="nucleotide sequence ID" value="NZ_CP083685.1"/>
</dbReference>
<proteinExistence type="predicted"/>
<protein>
    <submittedName>
        <fullName evidence="2">Uncharacterized protein</fullName>
    </submittedName>
</protein>
<dbReference type="Gene3D" id="3.40.50.1000">
    <property type="entry name" value="HAD superfamily/HAD-like"/>
    <property type="match status" value="1"/>
</dbReference>
<dbReference type="EMBL" id="CP083685">
    <property type="protein sequence ID" value="UYU92390.1"/>
    <property type="molecule type" value="Genomic_DNA"/>
</dbReference>
<keyword evidence="1" id="KW-1133">Transmembrane helix</keyword>
<dbReference type="AlphaFoldDB" id="A0AB38UHD7"/>
<keyword evidence="1" id="KW-0812">Transmembrane</keyword>
<evidence type="ECO:0000313" key="2">
    <source>
        <dbReference type="EMBL" id="UYU92390.1"/>
    </source>
</evidence>
<feature type="transmembrane region" description="Helical" evidence="1">
    <location>
        <begin position="301"/>
        <end position="322"/>
    </location>
</feature>
<accession>A0AB38UHD7</accession>
<feature type="transmembrane region" description="Helical" evidence="1">
    <location>
        <begin position="267"/>
        <end position="289"/>
    </location>
</feature>
<organism evidence="2 3">
    <name type="scientific">Bacteroides thetaiotaomicron</name>
    <dbReference type="NCBI Taxonomy" id="818"/>
    <lineage>
        <taxon>Bacteria</taxon>
        <taxon>Pseudomonadati</taxon>
        <taxon>Bacteroidota</taxon>
        <taxon>Bacteroidia</taxon>
        <taxon>Bacteroidales</taxon>
        <taxon>Bacteroidaceae</taxon>
        <taxon>Bacteroides</taxon>
    </lineage>
</organism>
<feature type="transmembrane region" description="Helical" evidence="1">
    <location>
        <begin position="195"/>
        <end position="215"/>
    </location>
</feature>